<dbReference type="HOGENOM" id="CLU_073857_0_0_6"/>
<gene>
    <name evidence="1" type="ordered locus">VF_1042</name>
</gene>
<name>Q5E609_ALIF1</name>
<dbReference type="eggNOG" id="ENOG50334TS">
    <property type="taxonomic scope" value="Bacteria"/>
</dbReference>
<dbReference type="STRING" id="312309.VF_1042"/>
<accession>Q5E609</accession>
<dbReference type="AlphaFoldDB" id="Q5E609"/>
<proteinExistence type="predicted"/>
<keyword evidence="2" id="KW-1185">Reference proteome</keyword>
<dbReference type="KEGG" id="vfi:VF_1042"/>
<protein>
    <submittedName>
        <fullName evidence="1">Uncharacterized protein</fullName>
    </submittedName>
</protein>
<dbReference type="PATRIC" id="fig|312309.11.peg.1041"/>
<evidence type="ECO:0000313" key="2">
    <source>
        <dbReference type="Proteomes" id="UP000000537"/>
    </source>
</evidence>
<organism evidence="1 2">
    <name type="scientific">Aliivibrio fischeri (strain ATCC 700601 / ES114)</name>
    <name type="common">Vibrio fischeri</name>
    <dbReference type="NCBI Taxonomy" id="312309"/>
    <lineage>
        <taxon>Bacteria</taxon>
        <taxon>Pseudomonadati</taxon>
        <taxon>Pseudomonadota</taxon>
        <taxon>Gammaproteobacteria</taxon>
        <taxon>Vibrionales</taxon>
        <taxon>Vibrionaceae</taxon>
        <taxon>Aliivibrio</taxon>
    </lineage>
</organism>
<reference evidence="1 2" key="1">
    <citation type="journal article" date="2005" name="Proc. Natl. Acad. Sci. U.S.A.">
        <title>Complete genome sequence of Vibrio fischeri: a symbiotic bacterium with pathogenic congeners.</title>
        <authorList>
            <person name="Ruby E.G."/>
            <person name="Urbanowski M."/>
            <person name="Campbell J."/>
            <person name="Dunn A."/>
            <person name="Faini M."/>
            <person name="Gunsalus R."/>
            <person name="Lostroh P."/>
            <person name="Lupp C."/>
            <person name="McCann J."/>
            <person name="Millikan D."/>
            <person name="Schaefer A."/>
            <person name="Stabb E."/>
            <person name="Stevens A."/>
            <person name="Visick K."/>
            <person name="Whistler C."/>
            <person name="Greenberg E.P."/>
        </authorList>
    </citation>
    <scope>NUCLEOTIDE SEQUENCE [LARGE SCALE GENOMIC DNA]</scope>
    <source>
        <strain evidence="2">ATCC 700601 / ES114</strain>
    </source>
</reference>
<dbReference type="OrthoDB" id="1227232at2"/>
<dbReference type="EnsemblBacteria" id="AAW85537">
    <property type="protein sequence ID" value="AAW85537"/>
    <property type="gene ID" value="VF_1042"/>
</dbReference>
<dbReference type="Proteomes" id="UP000000537">
    <property type="component" value="Chromosome I"/>
</dbReference>
<dbReference type="EMBL" id="CP000020">
    <property type="protein sequence ID" value="AAW85537.1"/>
    <property type="molecule type" value="Genomic_DNA"/>
</dbReference>
<reference evidence="1 2" key="2">
    <citation type="journal article" date="2008" name="BMC Genomics">
        <title>Comparative genomics-based investigation of resequencing targets in Vibrio fischeri: focus on point miscalls and artefactual expansions.</title>
        <authorList>
            <person name="Mandel M.J."/>
            <person name="Stabb E.V."/>
            <person name="Ruby E.G."/>
        </authorList>
    </citation>
    <scope>NUCLEOTIDE SEQUENCE [LARGE SCALE GENOMIC DNA]</scope>
    <source>
        <strain evidence="2">ATCC 700601 / ES114</strain>
    </source>
</reference>
<evidence type="ECO:0000313" key="1">
    <source>
        <dbReference type="EMBL" id="AAW85537.1"/>
    </source>
</evidence>
<sequence>MAALNSFGDIVLKETKIEHPYLGKLSSNAYVSALGNVIETLSIHLTQSEINALKKKLQLTTKNFNEPQYLQTACELSVCAYFAEKFSQGFKYEDKVNPPKDVDCSVYHDYAKYNIEVKCATFSDDEKLKSEDCFRMSAIGRMEEYPDLIEKLSDVFSTSPSGKPLKVYKHKDNNLKDFLISAHEKFSDEVYCDIVNILWVCCDDPMDMTKWTGYLTGLNGLFTSDSFVDRNLYSKVDVVVLSNLYHRHAKYQTKKNLENYWSVDSSFNIMFCNPGRLSNKEIAIKKFYEIVPNFCKEVMDYDAPDPLKLSAFVVHELKGKGLYYFD</sequence>